<dbReference type="RefSeq" id="WP_323279482.1">
    <property type="nucleotide sequence ID" value="NZ_JAYGGQ010000009.1"/>
</dbReference>
<organism evidence="3 4">
    <name type="scientific">Sinomonas terricola</name>
    <dbReference type="NCBI Taxonomy" id="3110330"/>
    <lineage>
        <taxon>Bacteria</taxon>
        <taxon>Bacillati</taxon>
        <taxon>Actinomycetota</taxon>
        <taxon>Actinomycetes</taxon>
        <taxon>Micrococcales</taxon>
        <taxon>Micrococcaceae</taxon>
        <taxon>Sinomonas</taxon>
    </lineage>
</organism>
<dbReference type="InterPro" id="IPR017850">
    <property type="entry name" value="Alkaline_phosphatase_core_sf"/>
</dbReference>
<name>A0ABU5T7H2_9MICC</name>
<sequence length="592" mass="67375">MKAIVVLFDTLNRAYLPNYGCDWTHLPNFQRLGRRTATFDTCYGGSMPCMPARRELHTGRYNFLHRSWGPLEPFDDSAPELLSEHGVYTHLVTDHQHYWEDGGATYHYRFNSFEFFRGQEGDRWKGEVETPEIPASVSWRGNAAWRHDWVNRKYMSRVEDHPQTKTVNAGLEFIHTNRDADNWMLQIECFDPHEPFLSYAEHKQHYLHDYAGDHFDWPDYRRVVEDDAAVDHARREYAALLTMCDASLGRVLDAMDEHGLWDDTLFIVMTDHGLLLGEHGWWGKNIQPWYEENIHTPLFIWDPRSQIQDERRSALVQTIDIAPTLLSFFGAPVPRDAQGRDLAVTVATDERVREAGLFGSFGGHVNVTDGRYVYMRTCDRPDNKPLFDYTLMPTHMNSRYAPRELEGAKLVPPFGFTKNVPLLELAGQGMGNPHSFGCLLFDLEDDPRQVNPVIDDELELRMMGLLVEQMRLNEAPASQFERLGLPADGPVGPEHLQVRRLWAKVATSQEVPPAAESFASPHAGVLTPIRELLADEASRAVVLKSLPFVEAPMFLKRNGGLSPWQLAVVMPSISANDLASLHEELISGEAAS</sequence>
<dbReference type="PANTHER" id="PTHR42693">
    <property type="entry name" value="ARYLSULFATASE FAMILY MEMBER"/>
    <property type="match status" value="1"/>
</dbReference>
<dbReference type="CDD" id="cd16148">
    <property type="entry name" value="sulfatase_like"/>
    <property type="match status" value="1"/>
</dbReference>
<comment type="similarity">
    <text evidence="1">Belongs to the sulfatase family.</text>
</comment>
<dbReference type="Gene3D" id="3.40.720.10">
    <property type="entry name" value="Alkaline Phosphatase, subunit A"/>
    <property type="match status" value="1"/>
</dbReference>
<reference evidence="3 4" key="1">
    <citation type="submission" date="2023-12" db="EMBL/GenBank/DDBJ databases">
        <title>Sinomonas terricola sp. nov, isolated from litchi orchard soil in Guangdong, PR China.</title>
        <authorList>
            <person name="Jiaxin W."/>
            <person name="Yang Z."/>
            <person name="Honghui Z."/>
        </authorList>
    </citation>
    <scope>NUCLEOTIDE SEQUENCE [LARGE SCALE GENOMIC DNA]</scope>
    <source>
        <strain evidence="3 4">JGH33</strain>
    </source>
</reference>
<dbReference type="InterPro" id="IPR000917">
    <property type="entry name" value="Sulfatase_N"/>
</dbReference>
<dbReference type="Pfam" id="PF00884">
    <property type="entry name" value="Sulfatase"/>
    <property type="match status" value="1"/>
</dbReference>
<dbReference type="EMBL" id="JAYGGQ010000009">
    <property type="protein sequence ID" value="MEA5455623.1"/>
    <property type="molecule type" value="Genomic_DNA"/>
</dbReference>
<dbReference type="PANTHER" id="PTHR42693:SF33">
    <property type="entry name" value="ARYLSULFATASE"/>
    <property type="match status" value="1"/>
</dbReference>
<dbReference type="Proteomes" id="UP001304769">
    <property type="component" value="Unassembled WGS sequence"/>
</dbReference>
<comment type="caution">
    <text evidence="3">The sequence shown here is derived from an EMBL/GenBank/DDBJ whole genome shotgun (WGS) entry which is preliminary data.</text>
</comment>
<evidence type="ECO:0000259" key="2">
    <source>
        <dbReference type="Pfam" id="PF00884"/>
    </source>
</evidence>
<accession>A0ABU5T7H2</accession>
<evidence type="ECO:0000313" key="3">
    <source>
        <dbReference type="EMBL" id="MEA5455623.1"/>
    </source>
</evidence>
<feature type="domain" description="Sulfatase N-terminal" evidence="2">
    <location>
        <begin position="4"/>
        <end position="330"/>
    </location>
</feature>
<dbReference type="SUPFAM" id="SSF53649">
    <property type="entry name" value="Alkaline phosphatase-like"/>
    <property type="match status" value="1"/>
</dbReference>
<evidence type="ECO:0000256" key="1">
    <source>
        <dbReference type="ARBA" id="ARBA00008779"/>
    </source>
</evidence>
<protein>
    <submittedName>
        <fullName evidence="3">Sulfatase</fullName>
    </submittedName>
</protein>
<proteinExistence type="inferred from homology"/>
<keyword evidence="4" id="KW-1185">Reference proteome</keyword>
<dbReference type="InterPro" id="IPR050738">
    <property type="entry name" value="Sulfatase"/>
</dbReference>
<gene>
    <name evidence="3" type="ORF">SPF06_12895</name>
</gene>
<evidence type="ECO:0000313" key="4">
    <source>
        <dbReference type="Proteomes" id="UP001304769"/>
    </source>
</evidence>